<keyword evidence="2" id="KW-1185">Reference proteome</keyword>
<dbReference type="GeneID" id="102750432"/>
<gene>
    <name evidence="3" type="primary">LOC102750432</name>
</gene>
<dbReference type="SUPFAM" id="SSF49899">
    <property type="entry name" value="Concanavalin A-like lectins/glucanases"/>
    <property type="match status" value="1"/>
</dbReference>
<dbReference type="InterPro" id="IPR013320">
    <property type="entry name" value="ConA-like_dom_sf"/>
</dbReference>
<dbReference type="Gene3D" id="2.60.120.200">
    <property type="match status" value="1"/>
</dbReference>
<protein>
    <submittedName>
        <fullName evidence="3">MAM domain-containing protein 2-like</fullName>
    </submittedName>
</protein>
<dbReference type="Pfam" id="PF00629">
    <property type="entry name" value="MAM"/>
    <property type="match status" value="1"/>
</dbReference>
<dbReference type="RefSeq" id="XP_006751951.1">
    <property type="nucleotide sequence ID" value="XM_006751888.1"/>
</dbReference>
<organism evidence="2 3">
    <name type="scientific">Leptonychotes weddellii</name>
    <name type="common">Weddell seal</name>
    <name type="synonym">Otaria weddellii</name>
    <dbReference type="NCBI Taxonomy" id="9713"/>
    <lineage>
        <taxon>Eukaryota</taxon>
        <taxon>Metazoa</taxon>
        <taxon>Chordata</taxon>
        <taxon>Craniata</taxon>
        <taxon>Vertebrata</taxon>
        <taxon>Euteleostomi</taxon>
        <taxon>Mammalia</taxon>
        <taxon>Eutheria</taxon>
        <taxon>Laurasiatheria</taxon>
        <taxon>Carnivora</taxon>
        <taxon>Caniformia</taxon>
        <taxon>Pinnipedia</taxon>
        <taxon>Phocidae</taxon>
        <taxon>Monachinae</taxon>
        <taxon>Lobodontini</taxon>
        <taxon>Leptonychotes</taxon>
    </lineage>
</organism>
<dbReference type="KEGG" id="lww:102750432"/>
<dbReference type="PROSITE" id="PS50060">
    <property type="entry name" value="MAM_2"/>
    <property type="match status" value="1"/>
</dbReference>
<dbReference type="CDD" id="cd06263">
    <property type="entry name" value="MAM"/>
    <property type="match status" value="1"/>
</dbReference>
<dbReference type="PANTHER" id="PTHR23282:SF101">
    <property type="entry name" value="MAM DOMAIN-CONTAINING PROTEIN"/>
    <property type="match status" value="1"/>
</dbReference>
<accession>A0A2U3Z7F8</accession>
<feature type="domain" description="MAM" evidence="1">
    <location>
        <begin position="8"/>
        <end position="137"/>
    </location>
</feature>
<dbReference type="PROSITE" id="PS00740">
    <property type="entry name" value="MAM_1"/>
    <property type="match status" value="1"/>
</dbReference>
<sequence length="137" mass="15745">LPFSAVEASCNFEEDLCNFYQDKEGPGWTRVKVKPNMYRAGDHTSGIGYYLLANTKFTSQPGYIGRLYGPSLPGNLQYCLRFYYAIYGFLKMSDTLAVYIFEENHVVQEKIWSVLESPRGVWMQAEITFKKPMPSKV</sequence>
<evidence type="ECO:0000313" key="3">
    <source>
        <dbReference type="RefSeq" id="XP_006751951.1"/>
    </source>
</evidence>
<dbReference type="InterPro" id="IPR000998">
    <property type="entry name" value="MAM_dom"/>
</dbReference>
<dbReference type="AlphaFoldDB" id="A0A2U3Z7F8"/>
<dbReference type="Proteomes" id="UP000245341">
    <property type="component" value="Unplaced"/>
</dbReference>
<evidence type="ECO:0000259" key="1">
    <source>
        <dbReference type="PROSITE" id="PS50060"/>
    </source>
</evidence>
<reference evidence="3" key="1">
    <citation type="submission" date="2025-08" db="UniProtKB">
        <authorList>
            <consortium name="RefSeq"/>
        </authorList>
    </citation>
    <scope>IDENTIFICATION</scope>
    <source>
        <tissue evidence="3">Liver</tissue>
    </source>
</reference>
<name>A0A2U3Z7F8_LEPWE</name>
<dbReference type="STRING" id="9713.A0A2U3Z7F8"/>
<dbReference type="SMART" id="SM00137">
    <property type="entry name" value="MAM"/>
    <property type="match status" value="1"/>
</dbReference>
<dbReference type="InterPro" id="IPR051560">
    <property type="entry name" value="MAM_domain-containing"/>
</dbReference>
<proteinExistence type="predicted"/>
<evidence type="ECO:0000313" key="2">
    <source>
        <dbReference type="Proteomes" id="UP000245341"/>
    </source>
</evidence>
<dbReference type="OrthoDB" id="10020495at2759"/>
<dbReference type="PANTHER" id="PTHR23282">
    <property type="entry name" value="APICAL ENDOSOMAL GLYCOPROTEIN PRECURSOR"/>
    <property type="match status" value="1"/>
</dbReference>
<feature type="non-terminal residue" evidence="3">
    <location>
        <position position="1"/>
    </location>
</feature>
<dbReference type="GO" id="GO:0016020">
    <property type="term" value="C:membrane"/>
    <property type="evidence" value="ECO:0007669"/>
    <property type="project" value="InterPro"/>
</dbReference>